<sequence length="85" mass="10183">MWMEKRNLLFLNADVEGKYFAQVLTNALWYITNQHDTINDRARREKEVLGVPPEFDKFKNYNDLKKKRQKLGTHEATQMKTHSEI</sequence>
<keyword evidence="2" id="KW-1185">Reference proteome</keyword>
<reference evidence="1" key="1">
    <citation type="submission" date="2022-08" db="UniProtKB">
        <authorList>
            <consortium name="EnsemblMetazoa"/>
        </authorList>
    </citation>
    <scope>IDENTIFICATION</scope>
    <source>
        <strain evidence="1">05x7-T-G4-1.051#20</strain>
    </source>
</reference>
<dbReference type="EnsemblMetazoa" id="G21896.1">
    <property type="protein sequence ID" value="G21896.1:cds"/>
    <property type="gene ID" value="G21896"/>
</dbReference>
<name>A0A8W8K6P7_MAGGI</name>
<evidence type="ECO:0000313" key="2">
    <source>
        <dbReference type="Proteomes" id="UP000005408"/>
    </source>
</evidence>
<dbReference type="Proteomes" id="UP000005408">
    <property type="component" value="Unassembled WGS sequence"/>
</dbReference>
<proteinExistence type="predicted"/>
<dbReference type="AlphaFoldDB" id="A0A8W8K6P7"/>
<protein>
    <submittedName>
        <fullName evidence="1">Uncharacterized protein</fullName>
    </submittedName>
</protein>
<organism evidence="1 2">
    <name type="scientific">Magallana gigas</name>
    <name type="common">Pacific oyster</name>
    <name type="synonym">Crassostrea gigas</name>
    <dbReference type="NCBI Taxonomy" id="29159"/>
    <lineage>
        <taxon>Eukaryota</taxon>
        <taxon>Metazoa</taxon>
        <taxon>Spiralia</taxon>
        <taxon>Lophotrochozoa</taxon>
        <taxon>Mollusca</taxon>
        <taxon>Bivalvia</taxon>
        <taxon>Autobranchia</taxon>
        <taxon>Pteriomorphia</taxon>
        <taxon>Ostreida</taxon>
        <taxon>Ostreoidea</taxon>
        <taxon>Ostreidae</taxon>
        <taxon>Magallana</taxon>
    </lineage>
</organism>
<accession>A0A8W8K6P7</accession>
<evidence type="ECO:0000313" key="1">
    <source>
        <dbReference type="EnsemblMetazoa" id="G21896.1:cds"/>
    </source>
</evidence>